<dbReference type="Pfam" id="PF03471">
    <property type="entry name" value="CorC_HlyC"/>
    <property type="match status" value="1"/>
</dbReference>
<proteinExistence type="inferred from homology"/>
<dbReference type="CDD" id="cd04590">
    <property type="entry name" value="CBS_pair_CorC_HlyC_assoc"/>
    <property type="match status" value="1"/>
</dbReference>
<dbReference type="PANTHER" id="PTHR22777">
    <property type="entry name" value="HEMOLYSIN-RELATED"/>
    <property type="match status" value="1"/>
</dbReference>
<keyword evidence="2" id="KW-0813">Transport</keyword>
<evidence type="ECO:0000256" key="8">
    <source>
        <dbReference type="ARBA" id="ARBA00040729"/>
    </source>
</evidence>
<sequence>MNQTKNDTLENRSWIERLGQALMGEPKDREDLVQLMRDAEKRDLLGQDALAMIEGVLQVSELQVRDIMIPRSQIVFIPREAELKDIFPRVTESAHSRFPVQDEETSQVAGILLAKDLLNYVVTNKDEKFDVKDVMRPAIFVPESKRLNVMLHEFRANRNHMAIVIDEYGSVAGLITIEDVLEQIVGEIEDEHDFEEEAFILQRSEYEYNIKALTEIADFNERFETDYPDDVDTVGGMVVKSFGHVPEHGEKTQIDGFLFEVLRADNRRVHLLRMTILDAVEEE</sequence>
<dbReference type="FunFam" id="3.10.580.10:FF:000002">
    <property type="entry name" value="Magnesium/cobalt efflux protein CorC"/>
    <property type="match status" value="1"/>
</dbReference>
<evidence type="ECO:0000256" key="3">
    <source>
        <dbReference type="ARBA" id="ARBA00022737"/>
    </source>
</evidence>
<comment type="caution">
    <text evidence="11">The sequence shown here is derived from an EMBL/GenBank/DDBJ whole genome shotgun (WGS) entry which is preliminary data.</text>
</comment>
<keyword evidence="6" id="KW-0170">Cobalt</keyword>
<evidence type="ECO:0000313" key="12">
    <source>
        <dbReference type="Proteomes" id="UP000015462"/>
    </source>
</evidence>
<dbReference type="PANTHER" id="PTHR22777:SF27">
    <property type="entry name" value="MAGNESIUM AND COBALT EFFLUX PROTEIN CORC"/>
    <property type="match status" value="1"/>
</dbReference>
<dbReference type="Pfam" id="PF21917">
    <property type="entry name" value="NMB0537_N"/>
    <property type="match status" value="1"/>
</dbReference>
<dbReference type="EMBL" id="ASHL01000002">
    <property type="protein sequence ID" value="EPD13498.1"/>
    <property type="molecule type" value="Genomic_DNA"/>
</dbReference>
<dbReference type="Proteomes" id="UP000015462">
    <property type="component" value="Unassembled WGS sequence"/>
</dbReference>
<protein>
    <recommendedName>
        <fullName evidence="8">Magnesium and cobalt efflux protein CorC</fullName>
    </recommendedName>
</protein>
<evidence type="ECO:0000256" key="9">
    <source>
        <dbReference type="PROSITE-ProRule" id="PRU00703"/>
    </source>
</evidence>
<dbReference type="InterPro" id="IPR044751">
    <property type="entry name" value="Ion_transp-like_CBS"/>
</dbReference>
<dbReference type="RefSeq" id="WP_015006473.1">
    <property type="nucleotide sequence ID" value="NZ_JARGOU010000003.1"/>
</dbReference>
<dbReference type="InterPro" id="IPR046342">
    <property type="entry name" value="CBS_dom_sf"/>
</dbReference>
<dbReference type="InterPro" id="IPR036318">
    <property type="entry name" value="FAD-bd_PCMH-like_sf"/>
</dbReference>
<dbReference type="Pfam" id="PF00571">
    <property type="entry name" value="CBS"/>
    <property type="match status" value="2"/>
</dbReference>
<dbReference type="InterPro" id="IPR000644">
    <property type="entry name" value="CBS_dom"/>
</dbReference>
<dbReference type="PROSITE" id="PS51371">
    <property type="entry name" value="CBS"/>
    <property type="match status" value="2"/>
</dbReference>
<dbReference type="InterPro" id="IPR005170">
    <property type="entry name" value="Transptr-assoc_dom"/>
</dbReference>
<keyword evidence="3" id="KW-0677">Repeat</keyword>
<dbReference type="AlphaFoldDB" id="A0AB33Z2J0"/>
<dbReference type="GO" id="GO:0050660">
    <property type="term" value="F:flavin adenine dinucleotide binding"/>
    <property type="evidence" value="ECO:0007669"/>
    <property type="project" value="InterPro"/>
</dbReference>
<evidence type="ECO:0000256" key="2">
    <source>
        <dbReference type="ARBA" id="ARBA00022448"/>
    </source>
</evidence>
<organism evidence="11 12">
    <name type="scientific">Cycloclasticus pugetii</name>
    <dbReference type="NCBI Taxonomy" id="34068"/>
    <lineage>
        <taxon>Bacteria</taxon>
        <taxon>Pseudomonadati</taxon>
        <taxon>Pseudomonadota</taxon>
        <taxon>Gammaproteobacteria</taxon>
        <taxon>Thiotrichales</taxon>
        <taxon>Piscirickettsiaceae</taxon>
        <taxon>Cycloclasticus</taxon>
    </lineage>
</organism>
<dbReference type="InterPro" id="IPR054115">
    <property type="entry name" value="CorC_N"/>
</dbReference>
<feature type="domain" description="CBS" evidence="10">
    <location>
        <begin position="68"/>
        <end position="127"/>
    </location>
</feature>
<dbReference type="SUPFAM" id="SSF56176">
    <property type="entry name" value="FAD-binding/transporter-associated domain-like"/>
    <property type="match status" value="1"/>
</dbReference>
<accession>A0AB33Z2J0</accession>
<evidence type="ECO:0000256" key="6">
    <source>
        <dbReference type="ARBA" id="ARBA00023285"/>
    </source>
</evidence>
<dbReference type="GO" id="GO:0005886">
    <property type="term" value="C:plasma membrane"/>
    <property type="evidence" value="ECO:0007669"/>
    <property type="project" value="TreeGrafter"/>
</dbReference>
<reference evidence="11 12" key="1">
    <citation type="journal article" date="2013" name="Genome Announc.">
        <title>Genome Sequence of the Pyrene- and Fluoranthene-Degrading Bacterium Cycloclasticus sp. Strain PY97M.</title>
        <authorList>
            <person name="Cui Z."/>
            <person name="Xu G."/>
            <person name="Li Q."/>
            <person name="Gao W."/>
            <person name="Zheng L."/>
        </authorList>
    </citation>
    <scope>NUCLEOTIDE SEQUENCE [LARGE SCALE GENOMIC DNA]</scope>
    <source>
        <strain evidence="11 12">PY97M</strain>
    </source>
</reference>
<evidence type="ECO:0000256" key="1">
    <source>
        <dbReference type="ARBA" id="ARBA00006337"/>
    </source>
</evidence>
<feature type="domain" description="CBS" evidence="10">
    <location>
        <begin position="134"/>
        <end position="191"/>
    </location>
</feature>
<keyword evidence="4" id="KW-0460">Magnesium</keyword>
<evidence type="ECO:0000259" key="10">
    <source>
        <dbReference type="PROSITE" id="PS51371"/>
    </source>
</evidence>
<comment type="function">
    <text evidence="7">Plays a role in the transport of magnesium and cobalt ions.</text>
</comment>
<comment type="similarity">
    <text evidence="1">Belongs to the UPF0053 family.</text>
</comment>
<evidence type="ECO:0000313" key="11">
    <source>
        <dbReference type="EMBL" id="EPD13498.1"/>
    </source>
</evidence>
<evidence type="ECO:0000256" key="4">
    <source>
        <dbReference type="ARBA" id="ARBA00022842"/>
    </source>
</evidence>
<evidence type="ECO:0000256" key="5">
    <source>
        <dbReference type="ARBA" id="ARBA00023122"/>
    </source>
</evidence>
<dbReference type="SMART" id="SM00116">
    <property type="entry name" value="CBS"/>
    <property type="match status" value="2"/>
</dbReference>
<evidence type="ECO:0000256" key="7">
    <source>
        <dbReference type="ARBA" id="ARBA00037273"/>
    </source>
</evidence>
<dbReference type="SMART" id="SM01091">
    <property type="entry name" value="CorC_HlyC"/>
    <property type="match status" value="1"/>
</dbReference>
<keyword evidence="5 9" id="KW-0129">CBS domain</keyword>
<gene>
    <name evidence="11" type="ORF">L196_03156</name>
</gene>
<dbReference type="SUPFAM" id="SSF54631">
    <property type="entry name" value="CBS-domain pair"/>
    <property type="match status" value="1"/>
</dbReference>
<keyword evidence="12" id="KW-1185">Reference proteome</keyword>
<dbReference type="Gene3D" id="3.30.465.10">
    <property type="match status" value="1"/>
</dbReference>
<name>A0AB33Z2J0_9GAMM</name>
<dbReference type="InterPro" id="IPR016169">
    <property type="entry name" value="FAD-bd_PCMH_sub2"/>
</dbReference>
<dbReference type="Gene3D" id="3.10.580.10">
    <property type="entry name" value="CBS-domain"/>
    <property type="match status" value="1"/>
</dbReference>